<feature type="transmembrane region" description="Helical" evidence="8">
    <location>
        <begin position="260"/>
        <end position="282"/>
    </location>
</feature>
<feature type="transmembrane region" description="Helical" evidence="8">
    <location>
        <begin position="1048"/>
        <end position="1069"/>
    </location>
</feature>
<dbReference type="GeneID" id="9619331"/>
<keyword evidence="4 8" id="KW-0812">Transmembrane</keyword>
<feature type="domain" description="Citrate transporter-like" evidence="9">
    <location>
        <begin position="54"/>
        <end position="290"/>
    </location>
</feature>
<dbReference type="GO" id="GO:0055085">
    <property type="term" value="P:transmembrane transport"/>
    <property type="evidence" value="ECO:0007669"/>
    <property type="project" value="InterPro"/>
</dbReference>
<dbReference type="RefSeq" id="XP_002949908.1">
    <property type="nucleotide sequence ID" value="XM_002949862.1"/>
</dbReference>
<dbReference type="InterPro" id="IPR004680">
    <property type="entry name" value="Cit_transptr-like_dom"/>
</dbReference>
<keyword evidence="3" id="KW-1003">Cell membrane</keyword>
<evidence type="ECO:0000256" key="8">
    <source>
        <dbReference type="SAM" id="Phobius"/>
    </source>
</evidence>
<evidence type="ECO:0000256" key="7">
    <source>
        <dbReference type="SAM" id="MobiDB-lite"/>
    </source>
</evidence>
<evidence type="ECO:0000256" key="1">
    <source>
        <dbReference type="ARBA" id="ARBA00004651"/>
    </source>
</evidence>
<feature type="transmembrane region" description="Helical" evidence="8">
    <location>
        <begin position="288"/>
        <end position="316"/>
    </location>
</feature>
<comment type="subcellular location">
    <subcellularLocation>
        <location evidence="1">Cell membrane</location>
        <topology evidence="1">Multi-pass membrane protein</topology>
    </subcellularLocation>
</comment>
<evidence type="ECO:0000313" key="10">
    <source>
        <dbReference type="EMBL" id="EFJ49011.1"/>
    </source>
</evidence>
<evidence type="ECO:0000313" key="11">
    <source>
        <dbReference type="Proteomes" id="UP000001058"/>
    </source>
</evidence>
<dbReference type="KEGG" id="vcn:VOLCADRAFT_90419"/>
<feature type="region of interest" description="Disordered" evidence="7">
    <location>
        <begin position="829"/>
        <end position="850"/>
    </location>
</feature>
<dbReference type="GO" id="GO:0005886">
    <property type="term" value="C:plasma membrane"/>
    <property type="evidence" value="ECO:0007669"/>
    <property type="project" value="UniProtKB-SubCell"/>
</dbReference>
<feature type="transmembrane region" description="Helical" evidence="8">
    <location>
        <begin position="38"/>
        <end position="61"/>
    </location>
</feature>
<keyword evidence="11" id="KW-1185">Reference proteome</keyword>
<feature type="transmembrane region" description="Helical" evidence="8">
    <location>
        <begin position="1276"/>
        <end position="1298"/>
    </location>
</feature>
<protein>
    <recommendedName>
        <fullName evidence="9">Citrate transporter-like domain-containing protein</fullName>
    </recommendedName>
</protein>
<feature type="transmembrane region" description="Helical" evidence="8">
    <location>
        <begin position="81"/>
        <end position="104"/>
    </location>
</feature>
<keyword evidence="2" id="KW-0813">Transport</keyword>
<dbReference type="STRING" id="3068.D8TUB6"/>
<dbReference type="Proteomes" id="UP000001058">
    <property type="component" value="Unassembled WGS sequence"/>
</dbReference>
<dbReference type="InParanoid" id="D8TUB6"/>
<evidence type="ECO:0000256" key="4">
    <source>
        <dbReference type="ARBA" id="ARBA00022692"/>
    </source>
</evidence>
<evidence type="ECO:0000256" key="3">
    <source>
        <dbReference type="ARBA" id="ARBA00022475"/>
    </source>
</evidence>
<keyword evidence="5 8" id="KW-1133">Transmembrane helix</keyword>
<dbReference type="PANTHER" id="PTHR43302">
    <property type="entry name" value="TRANSPORTER ARSB-RELATED"/>
    <property type="match status" value="1"/>
</dbReference>
<dbReference type="EMBL" id="GL378337">
    <property type="protein sequence ID" value="EFJ49011.1"/>
    <property type="molecule type" value="Genomic_DNA"/>
</dbReference>
<organism evidence="11">
    <name type="scientific">Volvox carteri f. nagariensis</name>
    <dbReference type="NCBI Taxonomy" id="3068"/>
    <lineage>
        <taxon>Eukaryota</taxon>
        <taxon>Viridiplantae</taxon>
        <taxon>Chlorophyta</taxon>
        <taxon>core chlorophytes</taxon>
        <taxon>Chlorophyceae</taxon>
        <taxon>CS clade</taxon>
        <taxon>Chlamydomonadales</taxon>
        <taxon>Volvocaceae</taxon>
        <taxon>Volvox</taxon>
    </lineage>
</organism>
<proteinExistence type="predicted"/>
<name>D8TUB6_VOLCA</name>
<evidence type="ECO:0000256" key="6">
    <source>
        <dbReference type="ARBA" id="ARBA00023136"/>
    </source>
</evidence>
<accession>D8TUB6</accession>
<feature type="transmembrane region" description="Helical" evidence="8">
    <location>
        <begin position="116"/>
        <end position="134"/>
    </location>
</feature>
<dbReference type="OrthoDB" id="551374at2759"/>
<feature type="compositionally biased region" description="Polar residues" evidence="7">
    <location>
        <begin position="833"/>
        <end position="846"/>
    </location>
</feature>
<sequence>MKTPFHGALSLLVFLLTIICTYALAPQGASLHIPRTRWSVPISFCWIPWFATGLLLLFQALSFKEVGAALVGEGSLRPSSIIVTYMSLAYLAVSCEITGLYSWLALHAARWSRGKPVLLLAVFFALSGALTAAIGPDVSLVALTPVAIYTAGAANLDPMAMAATHLGSVSLWGMLVPVAGPINILTSHAFQLTFMRFLGWMALPTCAAAVVMFGLLYVLLHRSRVAALAARCDPVTATTVAAAAATLPYPDPGVMLHDQVGAACSSALLAGCLLALLVAPWLRWSGELVAAVFAAVAAIYNLVAGGGGPLPLRVAIGRRSAYERRRRLQAELARQGHQWVVSDEDLADLLLSAAHNRQASLTRLAAATANRVTASATYSTAAAAAAIGGGGGASIHRRPSSGCDGSVRADGGGGGCGVRFSSTGTGITSCGSLSRHSLTSLASLGAGGGSGGGGDGGLPSPVRRWFSRRWSSFRGFLLPPAAGCELLEAAAEARADLGMLAEYGAAAGSTVATQAWNGRPDGAAAAAAGAGSSSSKGPSLHSWMSLELQHLLTHGTAAVPSDSLEWWAAAASAAQGMLWTEPGSLAEAALLSQSVGTYQGGGGDLLVADAGDEVRNGGGATTCSGIGGGGGWRWISSSAGTVDGVGGAAGGCGARRRRSLTAQSPFANAAAMASSDWDGCPAIASACGAAADVATTTVTADANPDDGVRQAAVIDGHRRQQSCEDVSAVVQRTPGAARSQAGLRTSADDPWDARGAADGGRDGNVGVDGSCGQEVGSGREQEPPSSGPDTASRILRAVSLEGGYGRGGAATAAAVAAAATVADPAGSVLSLHRQPSSHPLQTSPLHPQSPPRLSYGGGYHGGNDERYALTIMAPPPADRDAAGSPAAARLLPLPPPLQRRQTLPSALGFEGLFGCWRRGTVHQGGTAAESAALLPACAAASDDPCHTALRPLPLPVPPAAGQTAAAGKTEPTEDEAKWPHRISVHAFHINRHLNSSSSLGGGLDDNASGYNKSPAVTAMATAPSPRSTYKLRRPSVALLLLGSREVSFLGTFTALPWANIVLMLGWFVLVEAMQVHGWLDALARCLTAIVDAKDPLQLSSSSSPSSPSSPSYSTDDVTVIRTAAATPASVVAGAVFAIGWLSVLLSIGMTGQSTALLLARVIMRPEFLQLLVPQYQQQQQQQQQLLQLQQQQLQVSASGSTALTNTSSIADTGTATATFSDLGRNGFGASAHRGAQLALVVAANLAPALSLSGSLTALRWGLGLREMGVRMRCCKILVSGLAPAALAGMAVALLVLWIQCIVWQ</sequence>
<feature type="transmembrane region" description="Helical" evidence="8">
    <location>
        <begin position="1137"/>
        <end position="1159"/>
    </location>
</feature>
<feature type="transmembrane region" description="Helical" evidence="8">
    <location>
        <begin position="6"/>
        <end position="26"/>
    </location>
</feature>
<evidence type="ECO:0000256" key="2">
    <source>
        <dbReference type="ARBA" id="ARBA00022448"/>
    </source>
</evidence>
<feature type="transmembrane region" description="Helical" evidence="8">
    <location>
        <begin position="197"/>
        <end position="220"/>
    </location>
</feature>
<feature type="region of interest" description="Disordered" evidence="7">
    <location>
        <begin position="731"/>
        <end position="791"/>
    </location>
</feature>
<dbReference type="Pfam" id="PF03600">
    <property type="entry name" value="CitMHS"/>
    <property type="match status" value="1"/>
</dbReference>
<reference evidence="10 11" key="1">
    <citation type="journal article" date="2010" name="Science">
        <title>Genomic analysis of organismal complexity in the multicellular green alga Volvox carteri.</title>
        <authorList>
            <person name="Prochnik S.E."/>
            <person name="Umen J."/>
            <person name="Nedelcu A.M."/>
            <person name="Hallmann A."/>
            <person name="Miller S.M."/>
            <person name="Nishii I."/>
            <person name="Ferris P."/>
            <person name="Kuo A."/>
            <person name="Mitros T."/>
            <person name="Fritz-Laylin L.K."/>
            <person name="Hellsten U."/>
            <person name="Chapman J."/>
            <person name="Simakov O."/>
            <person name="Rensing S.A."/>
            <person name="Terry A."/>
            <person name="Pangilinan J."/>
            <person name="Kapitonov V."/>
            <person name="Jurka J."/>
            <person name="Salamov A."/>
            <person name="Shapiro H."/>
            <person name="Schmutz J."/>
            <person name="Grimwood J."/>
            <person name="Lindquist E."/>
            <person name="Lucas S."/>
            <person name="Grigoriev I.V."/>
            <person name="Schmitt R."/>
            <person name="Kirk D."/>
            <person name="Rokhsar D.S."/>
        </authorList>
    </citation>
    <scope>NUCLEOTIDE SEQUENCE [LARGE SCALE GENOMIC DNA]</scope>
    <source>
        <strain evidence="11">f. Nagariensis / Eve</strain>
    </source>
</reference>
<dbReference type="PANTHER" id="PTHR43302:SF5">
    <property type="entry name" value="TRANSPORTER ARSB-RELATED"/>
    <property type="match status" value="1"/>
</dbReference>
<keyword evidence="6 8" id="KW-0472">Membrane</keyword>
<gene>
    <name evidence="10" type="ORF">VOLCADRAFT_90419</name>
</gene>
<feature type="region of interest" description="Disordered" evidence="7">
    <location>
        <begin position="956"/>
        <end position="976"/>
    </location>
</feature>
<feature type="transmembrane region" description="Helical" evidence="8">
    <location>
        <begin position="169"/>
        <end position="191"/>
    </location>
</feature>
<evidence type="ECO:0000259" key="9">
    <source>
        <dbReference type="Pfam" id="PF03600"/>
    </source>
</evidence>
<evidence type="ECO:0000256" key="5">
    <source>
        <dbReference type="ARBA" id="ARBA00022989"/>
    </source>
</evidence>